<dbReference type="RefSeq" id="WP_311545397.1">
    <property type="nucleotide sequence ID" value="NZ_JAVREK010000011.1"/>
</dbReference>
<evidence type="ECO:0000259" key="2">
    <source>
        <dbReference type="Pfam" id="PF09250"/>
    </source>
</evidence>
<accession>A0ABU2KUH9</accession>
<evidence type="ECO:0000256" key="1">
    <source>
        <dbReference type="SAM" id="MobiDB-lite"/>
    </source>
</evidence>
<keyword evidence="4" id="KW-1185">Reference proteome</keyword>
<feature type="domain" description="DNA primase/polymerase bifunctional N-terminal" evidence="2">
    <location>
        <begin position="25"/>
        <end position="148"/>
    </location>
</feature>
<feature type="region of interest" description="Disordered" evidence="1">
    <location>
        <begin position="28"/>
        <end position="47"/>
    </location>
</feature>
<name>A0ABU2KUH9_9ACTN</name>
<gene>
    <name evidence="3" type="ORF">RM446_12390</name>
</gene>
<organism evidence="3 4">
    <name type="scientific">Streptomonospora wellingtoniae</name>
    <dbReference type="NCBI Taxonomy" id="3075544"/>
    <lineage>
        <taxon>Bacteria</taxon>
        <taxon>Bacillati</taxon>
        <taxon>Actinomycetota</taxon>
        <taxon>Actinomycetes</taxon>
        <taxon>Streptosporangiales</taxon>
        <taxon>Nocardiopsidaceae</taxon>
        <taxon>Streptomonospora</taxon>
    </lineage>
</organism>
<dbReference type="Proteomes" id="UP001183226">
    <property type="component" value="Unassembled WGS sequence"/>
</dbReference>
<sequence length="164" mass="17507">MAVSRARAQAAFPAQLREADRWVTHDEAKRPLTPDGGPASATDPATWSPYARVRSRARRGFVLAGDGIVCIDLDHCIGAGGELSPLAQALLERCPPTYIEVSPSGDGLHVWGRGEVVRGRRMRRRGGPVELYGSGRYITVTGKPHGGAPAVLGDLSGAIRWLTT</sequence>
<proteinExistence type="predicted"/>
<evidence type="ECO:0000313" key="3">
    <source>
        <dbReference type="EMBL" id="MDT0302913.1"/>
    </source>
</evidence>
<reference evidence="4" key="1">
    <citation type="submission" date="2023-07" db="EMBL/GenBank/DDBJ databases">
        <title>30 novel species of actinomycetes from the DSMZ collection.</title>
        <authorList>
            <person name="Nouioui I."/>
        </authorList>
    </citation>
    <scope>NUCLEOTIDE SEQUENCE [LARGE SCALE GENOMIC DNA]</scope>
    <source>
        <strain evidence="4">DSM 45055</strain>
    </source>
</reference>
<evidence type="ECO:0000313" key="4">
    <source>
        <dbReference type="Proteomes" id="UP001183226"/>
    </source>
</evidence>
<dbReference type="Pfam" id="PF09250">
    <property type="entry name" value="Prim-Pol"/>
    <property type="match status" value="1"/>
</dbReference>
<protein>
    <submittedName>
        <fullName evidence="3">Bifunctional DNA primase/polymerase</fullName>
    </submittedName>
</protein>
<dbReference type="InterPro" id="IPR015330">
    <property type="entry name" value="DNA_primase/pol_bifunc_N"/>
</dbReference>
<dbReference type="EMBL" id="JAVREK010000011">
    <property type="protein sequence ID" value="MDT0302913.1"/>
    <property type="molecule type" value="Genomic_DNA"/>
</dbReference>
<comment type="caution">
    <text evidence="3">The sequence shown here is derived from an EMBL/GenBank/DDBJ whole genome shotgun (WGS) entry which is preliminary data.</text>
</comment>